<keyword evidence="2" id="KW-1133">Transmembrane helix</keyword>
<dbReference type="RefSeq" id="WP_345662961.1">
    <property type="nucleotide sequence ID" value="NZ_BAABET010000006.1"/>
</dbReference>
<feature type="region of interest" description="Disordered" evidence="1">
    <location>
        <begin position="59"/>
        <end position="99"/>
    </location>
</feature>
<proteinExistence type="predicted"/>
<feature type="compositionally biased region" description="Pro residues" evidence="1">
    <location>
        <begin position="85"/>
        <end position="99"/>
    </location>
</feature>
<name>A0ABP8G4N0_9ACTN</name>
<sequence length="99" mass="9887">MAYHDTYGRTAGAFLSPALGWVLALTGAVVLPLAAATALEPDAGQWRDRSPGVYTVKAVEEAPGRPGASAPRGGPGSATTVFAPAPSPSPSPLPAPEPP</sequence>
<comment type="caution">
    <text evidence="3">The sequence shown here is derived from an EMBL/GenBank/DDBJ whole genome shotgun (WGS) entry which is preliminary data.</text>
</comment>
<evidence type="ECO:0000313" key="4">
    <source>
        <dbReference type="Proteomes" id="UP001501115"/>
    </source>
</evidence>
<organism evidence="3 4">
    <name type="scientific">Streptomyces venetus</name>
    <dbReference type="NCBI Taxonomy" id="1701086"/>
    <lineage>
        <taxon>Bacteria</taxon>
        <taxon>Bacillati</taxon>
        <taxon>Actinomycetota</taxon>
        <taxon>Actinomycetes</taxon>
        <taxon>Kitasatosporales</taxon>
        <taxon>Streptomycetaceae</taxon>
        <taxon>Streptomyces</taxon>
    </lineage>
</organism>
<evidence type="ECO:0000313" key="3">
    <source>
        <dbReference type="EMBL" id="GAA4317363.1"/>
    </source>
</evidence>
<keyword evidence="4" id="KW-1185">Reference proteome</keyword>
<keyword evidence="2" id="KW-0472">Membrane</keyword>
<gene>
    <name evidence="3" type="ORF">GCM10023086_40290</name>
</gene>
<keyword evidence="2" id="KW-0812">Transmembrane</keyword>
<dbReference type="EMBL" id="BAABET010000006">
    <property type="protein sequence ID" value="GAA4317363.1"/>
    <property type="molecule type" value="Genomic_DNA"/>
</dbReference>
<dbReference type="Proteomes" id="UP001501115">
    <property type="component" value="Unassembled WGS sequence"/>
</dbReference>
<evidence type="ECO:0000256" key="2">
    <source>
        <dbReference type="SAM" id="Phobius"/>
    </source>
</evidence>
<protein>
    <submittedName>
        <fullName evidence="3">Uncharacterized protein</fullName>
    </submittedName>
</protein>
<feature type="transmembrane region" description="Helical" evidence="2">
    <location>
        <begin position="18"/>
        <end position="39"/>
    </location>
</feature>
<reference evidence="4" key="1">
    <citation type="journal article" date="2019" name="Int. J. Syst. Evol. Microbiol.">
        <title>The Global Catalogue of Microorganisms (GCM) 10K type strain sequencing project: providing services to taxonomists for standard genome sequencing and annotation.</title>
        <authorList>
            <consortium name="The Broad Institute Genomics Platform"/>
            <consortium name="The Broad Institute Genome Sequencing Center for Infectious Disease"/>
            <person name="Wu L."/>
            <person name="Ma J."/>
        </authorList>
    </citation>
    <scope>NUCLEOTIDE SEQUENCE [LARGE SCALE GENOMIC DNA]</scope>
    <source>
        <strain evidence="4">JCM 31290</strain>
    </source>
</reference>
<evidence type="ECO:0000256" key="1">
    <source>
        <dbReference type="SAM" id="MobiDB-lite"/>
    </source>
</evidence>
<accession>A0ABP8G4N0</accession>